<keyword evidence="6" id="KW-0653">Protein transport</keyword>
<feature type="compositionally biased region" description="Low complexity" evidence="12">
    <location>
        <begin position="383"/>
        <end position="398"/>
    </location>
</feature>
<comment type="subcellular location">
    <subcellularLocation>
        <location evidence="2">Cytoplasm</location>
    </subcellularLocation>
    <subcellularLocation>
        <location evidence="1">Nucleus</location>
    </subcellularLocation>
</comment>
<evidence type="ECO:0000259" key="13">
    <source>
        <dbReference type="PROSITE" id="PS50196"/>
    </source>
</evidence>
<dbReference type="InterPro" id="IPR011993">
    <property type="entry name" value="PH-like_dom_sf"/>
</dbReference>
<accession>A0AAV1NDV2</accession>
<keyword evidence="4" id="KW-0963">Cytoplasm</keyword>
<comment type="caution">
    <text evidence="14">The sequence shown here is derived from an EMBL/GenBank/DDBJ whole genome shotgun (WGS) entry which is preliminary data.</text>
</comment>
<evidence type="ECO:0000313" key="15">
    <source>
        <dbReference type="Proteomes" id="UP001314229"/>
    </source>
</evidence>
<dbReference type="PANTHER" id="PTHR23138:SF142">
    <property type="entry name" value="RAN-BINDING PROTEIN 3B-RELATED"/>
    <property type="match status" value="1"/>
</dbReference>
<protein>
    <recommendedName>
        <fullName evidence="11">Ran-binding protein 3</fullName>
    </recommendedName>
</protein>
<dbReference type="GO" id="GO:0005737">
    <property type="term" value="C:cytoplasm"/>
    <property type="evidence" value="ECO:0007669"/>
    <property type="project" value="UniProtKB-SubCell"/>
</dbReference>
<dbReference type="SMART" id="SM00160">
    <property type="entry name" value="RanBD"/>
    <property type="match status" value="1"/>
</dbReference>
<sequence>MPSSFCQSPTGNSDSEPEEKPVGFRLKPPTLIHGQAPSSGVPSQKPKEQQRSVLRPAVLQAPPSKSHIESNSSCGTNGVKKSTDGASVTQSLFLNNTEHSATLAKSLLEENSTEDKSKDGGPPDSQSEGTNYFLQYISTPSSKNAANSTDSGAKFVFGQNMSERVLSPPKGESSNEENKEVSAAPASEPSSQEATPEKAVNSVSESLEESAAAYTKATAKKCILEKVDVKTGEESESNVLQMQCKLYVFEKTAQSWIERGRGLLRLNDMASTDDGTLQSRLVMRTQGSLRLILNTKLWPQMQVDKASEKSVRITAMDTEDQGVKVFLISGSSKDVGQLAAALHHRILALKSRADQEPETPTTTIPEAEVPQSNEDDSDEEDNASASASASTPATSNSEGGEGQAAGST</sequence>
<evidence type="ECO:0000256" key="9">
    <source>
        <dbReference type="ARBA" id="ARBA00058720"/>
    </source>
</evidence>
<keyword evidence="3" id="KW-0813">Transport</keyword>
<evidence type="ECO:0000256" key="8">
    <source>
        <dbReference type="ARBA" id="ARBA00023242"/>
    </source>
</evidence>
<dbReference type="Proteomes" id="UP001314229">
    <property type="component" value="Unassembled WGS sequence"/>
</dbReference>
<dbReference type="Pfam" id="PF00638">
    <property type="entry name" value="Ran_BP1"/>
    <property type="match status" value="1"/>
</dbReference>
<keyword evidence="8" id="KW-0539">Nucleus</keyword>
<feature type="compositionally biased region" description="Polar residues" evidence="12">
    <location>
        <begin position="69"/>
        <end position="85"/>
    </location>
</feature>
<evidence type="ECO:0000256" key="11">
    <source>
        <dbReference type="ARBA" id="ARBA00072605"/>
    </source>
</evidence>
<dbReference type="InterPro" id="IPR000156">
    <property type="entry name" value="Ran_bind_dom"/>
</dbReference>
<feature type="compositionally biased region" description="Acidic residues" evidence="12">
    <location>
        <begin position="373"/>
        <end position="382"/>
    </location>
</feature>
<dbReference type="SUPFAM" id="SSF50729">
    <property type="entry name" value="PH domain-like"/>
    <property type="match status" value="1"/>
</dbReference>
<dbReference type="PANTHER" id="PTHR23138">
    <property type="entry name" value="RAN BINDING PROTEIN"/>
    <property type="match status" value="1"/>
</dbReference>
<feature type="region of interest" description="Disordered" evidence="12">
    <location>
        <begin position="351"/>
        <end position="408"/>
    </location>
</feature>
<feature type="compositionally biased region" description="Gly residues" evidence="12">
    <location>
        <begin position="399"/>
        <end position="408"/>
    </location>
</feature>
<gene>
    <name evidence="14" type="ORF">FSCOSCO3_A027646</name>
</gene>
<name>A0AAV1NDV2_SCOSC</name>
<evidence type="ECO:0000256" key="5">
    <source>
        <dbReference type="ARBA" id="ARBA00022553"/>
    </source>
</evidence>
<dbReference type="GO" id="GO:0006611">
    <property type="term" value="P:protein export from nucleus"/>
    <property type="evidence" value="ECO:0007669"/>
    <property type="project" value="TreeGrafter"/>
</dbReference>
<feature type="compositionally biased region" description="Polar residues" evidence="12">
    <location>
        <begin position="1"/>
        <end position="14"/>
    </location>
</feature>
<dbReference type="FunFam" id="2.30.29.30:FF:000106">
    <property type="entry name" value="ran-binding protein 3 isoform X2"/>
    <property type="match status" value="1"/>
</dbReference>
<evidence type="ECO:0000256" key="7">
    <source>
        <dbReference type="ARBA" id="ARBA00022990"/>
    </source>
</evidence>
<dbReference type="Gene3D" id="2.30.29.30">
    <property type="entry name" value="Pleckstrin-homology domain (PH domain)/Phosphotyrosine-binding domain (PTB)"/>
    <property type="match status" value="1"/>
</dbReference>
<comment type="subunit">
    <text evidence="10">Interacts with CHC1 in a Ran-stimulated manner. Interacts with XPO1. Interacts (via its C-terminal R domain) with SMAD2 (dephosphorylated form via its MH1 and MH2 domains); the interaction results in the nuclear export of SMAD2 and termination of the TGF-beta signaling. Interacts (via its C-terminal R domain) with SMAD3 (dephosphorylated form via its MH1 domain); the interaction results in the nuclear export of SMAD3 and termination of the TGF-beta signaling.</text>
</comment>
<feature type="domain" description="RanBD1" evidence="13">
    <location>
        <begin position="225"/>
        <end position="304"/>
    </location>
</feature>
<proteinExistence type="predicted"/>
<organism evidence="14 15">
    <name type="scientific">Scomber scombrus</name>
    <name type="common">Atlantic mackerel</name>
    <name type="synonym">Scomber vernalis</name>
    <dbReference type="NCBI Taxonomy" id="13677"/>
    <lineage>
        <taxon>Eukaryota</taxon>
        <taxon>Metazoa</taxon>
        <taxon>Chordata</taxon>
        <taxon>Craniata</taxon>
        <taxon>Vertebrata</taxon>
        <taxon>Euteleostomi</taxon>
        <taxon>Actinopterygii</taxon>
        <taxon>Neopterygii</taxon>
        <taxon>Teleostei</taxon>
        <taxon>Neoteleostei</taxon>
        <taxon>Acanthomorphata</taxon>
        <taxon>Pelagiaria</taxon>
        <taxon>Scombriformes</taxon>
        <taxon>Scombridae</taxon>
        <taxon>Scomber</taxon>
    </lineage>
</organism>
<keyword evidence="5" id="KW-0597">Phosphoprotein</keyword>
<dbReference type="GO" id="GO:0005634">
    <property type="term" value="C:nucleus"/>
    <property type="evidence" value="ECO:0007669"/>
    <property type="project" value="UniProtKB-SubCell"/>
</dbReference>
<keyword evidence="7" id="KW-0007">Acetylation</keyword>
<keyword evidence="15" id="KW-1185">Reference proteome</keyword>
<evidence type="ECO:0000256" key="1">
    <source>
        <dbReference type="ARBA" id="ARBA00004123"/>
    </source>
</evidence>
<feature type="compositionally biased region" description="Low complexity" evidence="12">
    <location>
        <begin position="181"/>
        <end position="194"/>
    </location>
</feature>
<feature type="region of interest" description="Disordered" evidence="12">
    <location>
        <begin position="103"/>
        <end position="204"/>
    </location>
</feature>
<feature type="compositionally biased region" description="Polar residues" evidence="12">
    <location>
        <begin position="124"/>
        <end position="151"/>
    </location>
</feature>
<dbReference type="AlphaFoldDB" id="A0AAV1NDV2"/>
<feature type="compositionally biased region" description="Low complexity" evidence="12">
    <location>
        <begin position="358"/>
        <end position="372"/>
    </location>
</feature>
<evidence type="ECO:0000256" key="12">
    <source>
        <dbReference type="SAM" id="MobiDB-lite"/>
    </source>
</evidence>
<comment type="function">
    <text evidence="9">Acts as a cofactor for XPO1/CRM1-mediated nuclear export, perhaps as export complex scaffolding protein. Bound to XPO1/CRM1, stabilizes the XPO1/CRM1-cargo interaction. In the absence of Ran-bound GTP prevents binding of XPO1/CRM1 to the nuclear pore complex. Binds to CHC1/RCC1 and increases the guanine nucleotide exchange activity of CHC1/RCC1. Recruits XPO1/CRM1 to CHC1/RCC1 in a Ran-dependent manner. Negative regulator of TGF-beta signaling through interaction with the R-SMAD proteins, SMAD2 and SMAD3, and mediating their nuclear export.</text>
</comment>
<feature type="region of interest" description="Disordered" evidence="12">
    <location>
        <begin position="1"/>
        <end position="85"/>
    </location>
</feature>
<evidence type="ECO:0000256" key="2">
    <source>
        <dbReference type="ARBA" id="ARBA00004496"/>
    </source>
</evidence>
<dbReference type="PROSITE" id="PS50196">
    <property type="entry name" value="RANBD1"/>
    <property type="match status" value="1"/>
</dbReference>
<evidence type="ECO:0000313" key="14">
    <source>
        <dbReference type="EMBL" id="CAK6957741.1"/>
    </source>
</evidence>
<evidence type="ECO:0000256" key="6">
    <source>
        <dbReference type="ARBA" id="ARBA00022927"/>
    </source>
</evidence>
<evidence type="ECO:0000256" key="4">
    <source>
        <dbReference type="ARBA" id="ARBA00022490"/>
    </source>
</evidence>
<reference evidence="14 15" key="1">
    <citation type="submission" date="2024-01" db="EMBL/GenBank/DDBJ databases">
        <authorList>
            <person name="Alioto T."/>
            <person name="Alioto T."/>
            <person name="Gomez Garrido J."/>
        </authorList>
    </citation>
    <scope>NUCLEOTIDE SEQUENCE [LARGE SCALE GENOMIC DNA]</scope>
</reference>
<dbReference type="CDD" id="cd13180">
    <property type="entry name" value="RanBD_RanBP3"/>
    <property type="match status" value="1"/>
</dbReference>
<dbReference type="EMBL" id="CAWUFR010000030">
    <property type="protein sequence ID" value="CAK6957741.1"/>
    <property type="molecule type" value="Genomic_DNA"/>
</dbReference>
<evidence type="ECO:0000256" key="10">
    <source>
        <dbReference type="ARBA" id="ARBA00065474"/>
    </source>
</evidence>
<evidence type="ECO:0000256" key="3">
    <source>
        <dbReference type="ARBA" id="ARBA00022448"/>
    </source>
</evidence>
<dbReference type="InterPro" id="IPR045255">
    <property type="entry name" value="RanBP1-like"/>
</dbReference>